<comment type="caution">
    <text evidence="1">The sequence shown here is derived from an EMBL/GenBank/DDBJ whole genome shotgun (WGS) entry which is preliminary data.</text>
</comment>
<gene>
    <name evidence="1" type="ORF">S12H4_06521</name>
</gene>
<organism evidence="1">
    <name type="scientific">marine sediment metagenome</name>
    <dbReference type="NCBI Taxonomy" id="412755"/>
    <lineage>
        <taxon>unclassified sequences</taxon>
        <taxon>metagenomes</taxon>
        <taxon>ecological metagenomes</taxon>
    </lineage>
</organism>
<accession>X1RT74</accession>
<dbReference type="EMBL" id="BARW01002300">
    <property type="protein sequence ID" value="GAI70156.1"/>
    <property type="molecule type" value="Genomic_DNA"/>
</dbReference>
<name>X1RT74_9ZZZZ</name>
<reference evidence="1" key="1">
    <citation type="journal article" date="2014" name="Front. Microbiol.">
        <title>High frequency of phylogenetically diverse reductive dehalogenase-homologous genes in deep subseafloor sedimentary metagenomes.</title>
        <authorList>
            <person name="Kawai M."/>
            <person name="Futagami T."/>
            <person name="Toyoda A."/>
            <person name="Takaki Y."/>
            <person name="Nishi S."/>
            <person name="Hori S."/>
            <person name="Arai W."/>
            <person name="Tsubouchi T."/>
            <person name="Morono Y."/>
            <person name="Uchiyama I."/>
            <person name="Ito T."/>
            <person name="Fujiyama A."/>
            <person name="Inagaki F."/>
            <person name="Takami H."/>
        </authorList>
    </citation>
    <scope>NUCLEOTIDE SEQUENCE</scope>
    <source>
        <strain evidence="1">Expedition CK06-06</strain>
    </source>
</reference>
<sequence>MWSTITNIFYKKKIVVVVEKHFFVNKTKNWLKCITKKGLENKIKMS</sequence>
<protein>
    <submittedName>
        <fullName evidence="1">Uncharacterized protein</fullName>
    </submittedName>
</protein>
<proteinExistence type="predicted"/>
<dbReference type="AlphaFoldDB" id="X1RT74"/>
<evidence type="ECO:0000313" key="1">
    <source>
        <dbReference type="EMBL" id="GAI70156.1"/>
    </source>
</evidence>